<gene>
    <name evidence="1" type="ORF">NCTC12078_02291</name>
</gene>
<accession>A0A4U8WMX4</accession>
<dbReference type="AlphaFoldDB" id="A0A4U8WMX4"/>
<name>A0A4U8WMX4_9FLAO</name>
<evidence type="ECO:0000313" key="1">
    <source>
        <dbReference type="EMBL" id="VFB04268.1"/>
    </source>
</evidence>
<organism evidence="1 2">
    <name type="scientific">Chryseobacterium taihuense</name>
    <dbReference type="NCBI Taxonomy" id="1141221"/>
    <lineage>
        <taxon>Bacteria</taxon>
        <taxon>Pseudomonadati</taxon>
        <taxon>Bacteroidota</taxon>
        <taxon>Flavobacteriia</taxon>
        <taxon>Flavobacteriales</taxon>
        <taxon>Weeksellaceae</taxon>
        <taxon>Chryseobacterium group</taxon>
        <taxon>Chryseobacterium</taxon>
    </lineage>
</organism>
<dbReference type="EMBL" id="LR215974">
    <property type="protein sequence ID" value="VFB04268.1"/>
    <property type="molecule type" value="Genomic_DNA"/>
</dbReference>
<evidence type="ECO:0000313" key="2">
    <source>
        <dbReference type="Proteomes" id="UP000290013"/>
    </source>
</evidence>
<dbReference type="KEGG" id="ctai:NCTC12078_02291"/>
<sequence>MIQIEIKGDGKTSPFLFSEKAMYLSFIYLLD</sequence>
<protein>
    <submittedName>
        <fullName evidence="1">Uncharacterized protein</fullName>
    </submittedName>
</protein>
<proteinExistence type="predicted"/>
<dbReference type="Proteomes" id="UP000290013">
    <property type="component" value="Chromosome"/>
</dbReference>
<reference evidence="1 2" key="1">
    <citation type="submission" date="2019-02" db="EMBL/GenBank/DDBJ databases">
        <authorList>
            <consortium name="Pathogen Informatics"/>
        </authorList>
    </citation>
    <scope>NUCLEOTIDE SEQUENCE [LARGE SCALE GENOMIC DNA]</scope>
    <source>
        <strain evidence="1 2">3012STDY6944375</strain>
    </source>
</reference>